<dbReference type="AlphaFoldDB" id="A0A2P4YWN7"/>
<accession>A0A2P4YWN7</accession>
<keyword evidence="3" id="KW-1185">Reference proteome</keyword>
<dbReference type="VEuPathDB" id="CryptoDB:CmeUKMEL1_01095"/>
<reference evidence="2 3" key="1">
    <citation type="submission" date="2014-04" db="EMBL/GenBank/DDBJ databases">
        <title>Comparative Genomics of Cryptosporidium Species.</title>
        <authorList>
            <person name="Silva J.C."/>
            <person name="Su Q."/>
            <person name="Chalmers R."/>
            <person name="Chibucos M.C."/>
            <person name="Elwin K."/>
            <person name="Godinez A."/>
            <person name="Guo F."/>
            <person name="Huynh K."/>
            <person name="Orvis J."/>
            <person name="Ott S."/>
            <person name="Sadzewicz L."/>
            <person name="Sengamalay N."/>
            <person name="Shetty A."/>
            <person name="Sun M."/>
            <person name="Tallon L."/>
            <person name="Xiao L."/>
            <person name="Zhang H."/>
            <person name="Fraser C.M."/>
            <person name="Zhu G."/>
            <person name="Kissinger J."/>
            <person name="Widmer G."/>
        </authorList>
    </citation>
    <scope>NUCLEOTIDE SEQUENCE [LARGE SCALE GENOMIC DNA]</scope>
    <source>
        <strain evidence="2 3">UKMEL1</strain>
    </source>
</reference>
<keyword evidence="1" id="KW-0812">Transmembrane</keyword>
<feature type="transmembrane region" description="Helical" evidence="1">
    <location>
        <begin position="217"/>
        <end position="238"/>
    </location>
</feature>
<feature type="transmembrane region" description="Helical" evidence="1">
    <location>
        <begin position="91"/>
        <end position="110"/>
    </location>
</feature>
<organism evidence="2 3">
    <name type="scientific">Cryptosporidium meleagridis</name>
    <dbReference type="NCBI Taxonomy" id="93969"/>
    <lineage>
        <taxon>Eukaryota</taxon>
        <taxon>Sar</taxon>
        <taxon>Alveolata</taxon>
        <taxon>Apicomplexa</taxon>
        <taxon>Conoidasida</taxon>
        <taxon>Coccidia</taxon>
        <taxon>Eucoccidiorida</taxon>
        <taxon>Eimeriorina</taxon>
        <taxon>Cryptosporidiidae</taxon>
        <taxon>Cryptosporidium</taxon>
    </lineage>
</organism>
<dbReference type="Proteomes" id="UP000236928">
    <property type="component" value="Unassembled WGS sequence"/>
</dbReference>
<keyword evidence="1" id="KW-0472">Membrane</keyword>
<name>A0A2P4YWN7_9CRYT</name>
<evidence type="ECO:0000313" key="3">
    <source>
        <dbReference type="Proteomes" id="UP000236928"/>
    </source>
</evidence>
<feature type="transmembrane region" description="Helical" evidence="1">
    <location>
        <begin position="28"/>
        <end position="47"/>
    </location>
</feature>
<dbReference type="OrthoDB" id="343406at2759"/>
<evidence type="ECO:0000256" key="1">
    <source>
        <dbReference type="SAM" id="Phobius"/>
    </source>
</evidence>
<dbReference type="EMBL" id="JIBK01000002">
    <property type="protein sequence ID" value="POM82178.1"/>
    <property type="molecule type" value="Genomic_DNA"/>
</dbReference>
<comment type="caution">
    <text evidence="2">The sequence shown here is derived from an EMBL/GenBank/DDBJ whole genome shotgun (WGS) entry which is preliminary data.</text>
</comment>
<proteinExistence type="predicted"/>
<feature type="transmembrane region" description="Helical" evidence="1">
    <location>
        <begin position="67"/>
        <end position="86"/>
    </location>
</feature>
<sequence length="288" mass="33062">MNRSDYGFFKPFILSTDKSYFNVSLGKALQIWSIICIIFDILIYQITFKNPKGLPFLVYTADTTTFYYYYFAMLSSSILALLTSIFSTRKLAISCLSLTLINLIASIAMLKDMYYIFLDKSSFGNHCIFESEFFQDWKKPLIPQCSESYSKICISNEKFYSDHLIRNCGILILEDDLSCGDFQKRLISNGIIDKFVNICISSSKYKYQAYLTISVTYLHYLFMLITTPIGFSILRVVYSIYCIVSVGGTGWEHLSAEELLFSPQAGLLNENPIIPLRYSLNGKNFLRV</sequence>
<protein>
    <submittedName>
        <fullName evidence="2">Uncharacterized protein</fullName>
    </submittedName>
</protein>
<keyword evidence="1" id="KW-1133">Transmembrane helix</keyword>
<evidence type="ECO:0000313" key="2">
    <source>
        <dbReference type="EMBL" id="POM82178.1"/>
    </source>
</evidence>
<gene>
    <name evidence="2" type="ORF">CmeUKMEL1_01095</name>
</gene>